<evidence type="ECO:0000313" key="2">
    <source>
        <dbReference type="Proteomes" id="UP001302602"/>
    </source>
</evidence>
<name>A0AAN6TQE6_9PEZI</name>
<dbReference type="RefSeq" id="XP_062642028.1">
    <property type="nucleotide sequence ID" value="XM_062787205.1"/>
</dbReference>
<reference evidence="1" key="1">
    <citation type="journal article" date="2023" name="Mol. Phylogenet. Evol.">
        <title>Genome-scale phylogeny and comparative genomics of the fungal order Sordariales.</title>
        <authorList>
            <person name="Hensen N."/>
            <person name="Bonometti L."/>
            <person name="Westerberg I."/>
            <person name="Brannstrom I.O."/>
            <person name="Guillou S."/>
            <person name="Cros-Aarteil S."/>
            <person name="Calhoun S."/>
            <person name="Haridas S."/>
            <person name="Kuo A."/>
            <person name="Mondo S."/>
            <person name="Pangilinan J."/>
            <person name="Riley R."/>
            <person name="LaButti K."/>
            <person name="Andreopoulos B."/>
            <person name="Lipzen A."/>
            <person name="Chen C."/>
            <person name="Yan M."/>
            <person name="Daum C."/>
            <person name="Ng V."/>
            <person name="Clum A."/>
            <person name="Steindorff A."/>
            <person name="Ohm R.A."/>
            <person name="Martin F."/>
            <person name="Silar P."/>
            <person name="Natvig D.O."/>
            <person name="Lalanne C."/>
            <person name="Gautier V."/>
            <person name="Ament-Velasquez S.L."/>
            <person name="Kruys A."/>
            <person name="Hutchinson M.I."/>
            <person name="Powell A.J."/>
            <person name="Barry K."/>
            <person name="Miller A.N."/>
            <person name="Grigoriev I.V."/>
            <person name="Debuchy R."/>
            <person name="Gladieux P."/>
            <person name="Hiltunen Thoren M."/>
            <person name="Johannesson H."/>
        </authorList>
    </citation>
    <scope>NUCLEOTIDE SEQUENCE</scope>
    <source>
        <strain evidence="1">CBS 731.68</strain>
    </source>
</reference>
<gene>
    <name evidence="1" type="ORF">N657DRAFT_404290</name>
</gene>
<proteinExistence type="predicted"/>
<protein>
    <submittedName>
        <fullName evidence="1">Uncharacterized protein</fullName>
    </submittedName>
</protein>
<accession>A0AAN6TQE6</accession>
<dbReference type="Proteomes" id="UP001302602">
    <property type="component" value="Unassembled WGS sequence"/>
</dbReference>
<evidence type="ECO:0000313" key="1">
    <source>
        <dbReference type="EMBL" id="KAK4118255.1"/>
    </source>
</evidence>
<dbReference type="AlphaFoldDB" id="A0AAN6TQE6"/>
<keyword evidence="2" id="KW-1185">Reference proteome</keyword>
<organism evidence="1 2">
    <name type="scientific">Parathielavia appendiculata</name>
    <dbReference type="NCBI Taxonomy" id="2587402"/>
    <lineage>
        <taxon>Eukaryota</taxon>
        <taxon>Fungi</taxon>
        <taxon>Dikarya</taxon>
        <taxon>Ascomycota</taxon>
        <taxon>Pezizomycotina</taxon>
        <taxon>Sordariomycetes</taxon>
        <taxon>Sordariomycetidae</taxon>
        <taxon>Sordariales</taxon>
        <taxon>Chaetomiaceae</taxon>
        <taxon>Parathielavia</taxon>
    </lineage>
</organism>
<dbReference type="EMBL" id="MU853275">
    <property type="protein sequence ID" value="KAK4118255.1"/>
    <property type="molecule type" value="Genomic_DNA"/>
</dbReference>
<dbReference type="GeneID" id="87823975"/>
<comment type="caution">
    <text evidence="1">The sequence shown here is derived from an EMBL/GenBank/DDBJ whole genome shotgun (WGS) entry which is preliminary data.</text>
</comment>
<dbReference type="PANTHER" id="PTHR37540">
    <property type="entry name" value="TRANSCRIPTION FACTOR (ACR-2), PUTATIVE-RELATED-RELATED"/>
    <property type="match status" value="1"/>
</dbReference>
<dbReference type="PANTHER" id="PTHR37540:SF5">
    <property type="entry name" value="TRANSCRIPTION FACTOR DOMAIN-CONTAINING PROTEIN"/>
    <property type="match status" value="1"/>
</dbReference>
<reference evidence="1" key="2">
    <citation type="submission" date="2023-05" db="EMBL/GenBank/DDBJ databases">
        <authorList>
            <consortium name="Lawrence Berkeley National Laboratory"/>
            <person name="Steindorff A."/>
            <person name="Hensen N."/>
            <person name="Bonometti L."/>
            <person name="Westerberg I."/>
            <person name="Brannstrom I.O."/>
            <person name="Guillou S."/>
            <person name="Cros-Aarteil S."/>
            <person name="Calhoun S."/>
            <person name="Haridas S."/>
            <person name="Kuo A."/>
            <person name="Mondo S."/>
            <person name="Pangilinan J."/>
            <person name="Riley R."/>
            <person name="Labutti K."/>
            <person name="Andreopoulos B."/>
            <person name="Lipzen A."/>
            <person name="Chen C."/>
            <person name="Yanf M."/>
            <person name="Daum C."/>
            <person name="Ng V."/>
            <person name="Clum A."/>
            <person name="Ohm R."/>
            <person name="Martin F."/>
            <person name="Silar P."/>
            <person name="Natvig D."/>
            <person name="Lalanne C."/>
            <person name="Gautier V."/>
            <person name="Ament-Velasquez S.L."/>
            <person name="Kruys A."/>
            <person name="Hutchinson M.I."/>
            <person name="Powell A.J."/>
            <person name="Barry K."/>
            <person name="Miller A.N."/>
            <person name="Grigoriev I.V."/>
            <person name="Debuchy R."/>
            <person name="Gladieux P."/>
            <person name="Thoren M.H."/>
            <person name="Johannesson H."/>
        </authorList>
    </citation>
    <scope>NUCLEOTIDE SEQUENCE</scope>
    <source>
        <strain evidence="1">CBS 731.68</strain>
    </source>
</reference>
<sequence length="258" mass="27607">MARQNHSCITITNIALSEFNPPFLATPAAQTFDAHNRSLRFPAHTPALAAVLRDATHIARLLQAASTSGSGCAKLASSAVHDTFILLGFRLQALSPLVARPSLAASFTAGTLAMPCKEGGSLEERAASVGLVAFVASFLWGGGCGRLTSGPLRWVEEAARDVITSCLPLSRNGMDDESVALGELLLWMLFVGVSSGVFEVRYASGGWVAVKTGEVMRSLGLVDADWESVTSVLERFPWIDALHGRKGRVHWERSKVLF</sequence>